<dbReference type="AlphaFoldDB" id="A0A3D8SPA4"/>
<gene>
    <name evidence="1" type="ORF">BP6252_00046</name>
</gene>
<dbReference type="PANTHER" id="PTHR14209">
    <property type="entry name" value="ISOAMYL ACETATE-HYDROLYZING ESTERASE 1"/>
    <property type="match status" value="1"/>
</dbReference>
<dbReference type="EMBL" id="PDLM01000001">
    <property type="protein sequence ID" value="RDW88014.1"/>
    <property type="molecule type" value="Genomic_DNA"/>
</dbReference>
<evidence type="ECO:0000313" key="1">
    <source>
        <dbReference type="EMBL" id="RDW88014.1"/>
    </source>
</evidence>
<dbReference type="SUPFAM" id="SSF52266">
    <property type="entry name" value="SGNH hydrolase"/>
    <property type="match status" value="1"/>
</dbReference>
<sequence length="126" mass="14264">MKRFGVSEESRRQKVTKEYATAVCEVGKQTGVAVLDIWKEFMTKTGWKEGDDTMPGSEENGKNIVLMDLLYDGLHLSPAGYEAAFLSLMALIEANWPDLSPERIPFAVRCNWEKGIARQHNLLMKE</sequence>
<dbReference type="Proteomes" id="UP000256645">
    <property type="component" value="Unassembled WGS sequence"/>
</dbReference>
<comment type="caution">
    <text evidence="1">The sequence shown here is derived from an EMBL/GenBank/DDBJ whole genome shotgun (WGS) entry which is preliminary data.</text>
</comment>
<dbReference type="STRING" id="1849047.A0A3D8SPA4"/>
<proteinExistence type="predicted"/>
<accession>A0A3D8SPA4</accession>
<dbReference type="OrthoDB" id="671439at2759"/>
<keyword evidence="2" id="KW-1185">Reference proteome</keyword>
<name>A0A3D8SPA4_9HELO</name>
<evidence type="ECO:0008006" key="3">
    <source>
        <dbReference type="Google" id="ProtNLM"/>
    </source>
</evidence>
<protein>
    <recommendedName>
        <fullName evidence="3">SGNH hydrolase-type esterase domain-containing protein</fullName>
    </recommendedName>
</protein>
<dbReference type="InterPro" id="IPR045136">
    <property type="entry name" value="Iah1-like"/>
</dbReference>
<dbReference type="Gene3D" id="3.40.50.1110">
    <property type="entry name" value="SGNH hydrolase"/>
    <property type="match status" value="1"/>
</dbReference>
<dbReference type="PANTHER" id="PTHR14209:SF19">
    <property type="entry name" value="ISOAMYL ACETATE-HYDROLYZING ESTERASE 1 HOMOLOG"/>
    <property type="match status" value="1"/>
</dbReference>
<reference evidence="1 2" key="1">
    <citation type="journal article" date="2018" name="IMA Fungus">
        <title>IMA Genome-F 9: Draft genome sequence of Annulohypoxylon stygium, Aspergillus mulundensis, Berkeleyomyces basicola (syn. Thielaviopsis basicola), Ceratocystis smalleyi, two Cercospora beticola strains, Coleophoma cylindrospora, Fusarium fracticaudum, Phialophora cf. hyalina, and Morchella septimelata.</title>
        <authorList>
            <person name="Wingfield B.D."/>
            <person name="Bills G.F."/>
            <person name="Dong Y."/>
            <person name="Huang W."/>
            <person name="Nel W.J."/>
            <person name="Swalarsk-Parry B.S."/>
            <person name="Vaghefi N."/>
            <person name="Wilken P.M."/>
            <person name="An Z."/>
            <person name="de Beer Z.W."/>
            <person name="De Vos L."/>
            <person name="Chen L."/>
            <person name="Duong T.A."/>
            <person name="Gao Y."/>
            <person name="Hammerbacher A."/>
            <person name="Kikkert J.R."/>
            <person name="Li Y."/>
            <person name="Li H."/>
            <person name="Li K."/>
            <person name="Li Q."/>
            <person name="Liu X."/>
            <person name="Ma X."/>
            <person name="Naidoo K."/>
            <person name="Pethybridge S.J."/>
            <person name="Sun J."/>
            <person name="Steenkamp E.T."/>
            <person name="van der Nest M.A."/>
            <person name="van Wyk S."/>
            <person name="Wingfield M.J."/>
            <person name="Xiong C."/>
            <person name="Yue Q."/>
            <person name="Zhang X."/>
        </authorList>
    </citation>
    <scope>NUCLEOTIDE SEQUENCE [LARGE SCALE GENOMIC DNA]</scope>
    <source>
        <strain evidence="1 2">BP6252</strain>
    </source>
</reference>
<organism evidence="1 2">
    <name type="scientific">Coleophoma cylindrospora</name>
    <dbReference type="NCBI Taxonomy" id="1849047"/>
    <lineage>
        <taxon>Eukaryota</taxon>
        <taxon>Fungi</taxon>
        <taxon>Dikarya</taxon>
        <taxon>Ascomycota</taxon>
        <taxon>Pezizomycotina</taxon>
        <taxon>Leotiomycetes</taxon>
        <taxon>Helotiales</taxon>
        <taxon>Dermateaceae</taxon>
        <taxon>Coleophoma</taxon>
    </lineage>
</organism>
<evidence type="ECO:0000313" key="2">
    <source>
        <dbReference type="Proteomes" id="UP000256645"/>
    </source>
</evidence>
<dbReference type="InterPro" id="IPR036514">
    <property type="entry name" value="SGNH_hydro_sf"/>
</dbReference>